<name>A0ABT1DSJ3_9ACTN</name>
<dbReference type="EMBL" id="JAMYJR010000027">
    <property type="protein sequence ID" value="MCO8273794.1"/>
    <property type="molecule type" value="Genomic_DNA"/>
</dbReference>
<comment type="caution">
    <text evidence="2">The sequence shown here is derived from an EMBL/GenBank/DDBJ whole genome shotgun (WGS) entry which is preliminary data.</text>
</comment>
<evidence type="ECO:0000256" key="1">
    <source>
        <dbReference type="SAM" id="SignalP"/>
    </source>
</evidence>
<gene>
    <name evidence="2" type="ORF">M1L60_24660</name>
</gene>
<evidence type="ECO:0000313" key="2">
    <source>
        <dbReference type="EMBL" id="MCO8273794.1"/>
    </source>
</evidence>
<feature type="signal peptide" evidence="1">
    <location>
        <begin position="1"/>
        <end position="26"/>
    </location>
</feature>
<dbReference type="RefSeq" id="WP_253239873.1">
    <property type="nucleotide sequence ID" value="NZ_JAMYJR010000027.1"/>
</dbReference>
<reference evidence="2 3" key="1">
    <citation type="submission" date="2022-06" db="EMBL/GenBank/DDBJ databases">
        <title>New Species of the Genus Actinoplanes, ActinopZanes ferrugineus.</title>
        <authorList>
            <person name="Ding P."/>
        </authorList>
    </citation>
    <scope>NUCLEOTIDE SEQUENCE [LARGE SCALE GENOMIC DNA]</scope>
    <source>
        <strain evidence="2 3">TRM88003</strain>
    </source>
</reference>
<keyword evidence="3" id="KW-1185">Reference proteome</keyword>
<dbReference type="Proteomes" id="UP001523369">
    <property type="component" value="Unassembled WGS sequence"/>
</dbReference>
<protein>
    <submittedName>
        <fullName evidence="2">Uncharacterized protein</fullName>
    </submittedName>
</protein>
<feature type="chain" id="PRO_5046780954" evidence="1">
    <location>
        <begin position="27"/>
        <end position="125"/>
    </location>
</feature>
<evidence type="ECO:0000313" key="3">
    <source>
        <dbReference type="Proteomes" id="UP001523369"/>
    </source>
</evidence>
<organism evidence="2 3">
    <name type="scientific">Paractinoplanes aksuensis</name>
    <dbReference type="NCBI Taxonomy" id="2939490"/>
    <lineage>
        <taxon>Bacteria</taxon>
        <taxon>Bacillati</taxon>
        <taxon>Actinomycetota</taxon>
        <taxon>Actinomycetes</taxon>
        <taxon>Micromonosporales</taxon>
        <taxon>Micromonosporaceae</taxon>
        <taxon>Paractinoplanes</taxon>
    </lineage>
</organism>
<proteinExistence type="predicted"/>
<sequence>MTKYAALRTVAAVTAVILTPSTGALLAAPAAPAVALPQGVAAWRADPRGLPDPVTATPAEVRSRLAELAAAELAVTYPGVIGGLDGAPVALRYRANEHAARGYPAGHYLLFDSRGGAGWRRCSAI</sequence>
<accession>A0ABT1DSJ3</accession>
<keyword evidence="1" id="KW-0732">Signal</keyword>